<evidence type="ECO:0000313" key="3">
    <source>
        <dbReference type="Proteomes" id="UP000228767"/>
    </source>
</evidence>
<comment type="caution">
    <text evidence="2">The sequence shown here is derived from an EMBL/GenBank/DDBJ whole genome shotgun (WGS) entry which is preliminary data.</text>
</comment>
<proteinExistence type="predicted"/>
<name>A0A2H0RDE7_9BACT</name>
<reference evidence="2 3" key="1">
    <citation type="submission" date="2017-09" db="EMBL/GenBank/DDBJ databases">
        <title>Depth-based differentiation of microbial function through sediment-hosted aquifers and enrichment of novel symbionts in the deep terrestrial subsurface.</title>
        <authorList>
            <person name="Probst A.J."/>
            <person name="Ladd B."/>
            <person name="Jarett J.K."/>
            <person name="Geller-Mcgrath D.E."/>
            <person name="Sieber C.M."/>
            <person name="Emerson J.B."/>
            <person name="Anantharaman K."/>
            <person name="Thomas B.C."/>
            <person name="Malmstrom R."/>
            <person name="Stieglmeier M."/>
            <person name="Klingl A."/>
            <person name="Woyke T."/>
            <person name="Ryan C.M."/>
            <person name="Banfield J.F."/>
        </authorList>
    </citation>
    <scope>NUCLEOTIDE SEQUENCE [LARGE SCALE GENOMIC DNA]</scope>
    <source>
        <strain evidence="2">CG10_big_fil_rev_8_21_14_0_10_51_16</strain>
    </source>
</reference>
<feature type="region of interest" description="Disordered" evidence="1">
    <location>
        <begin position="52"/>
        <end position="71"/>
    </location>
</feature>
<feature type="region of interest" description="Disordered" evidence="1">
    <location>
        <begin position="190"/>
        <end position="218"/>
    </location>
</feature>
<dbReference type="EMBL" id="PCYI01000027">
    <property type="protein sequence ID" value="PIR44538.1"/>
    <property type="molecule type" value="Genomic_DNA"/>
</dbReference>
<organism evidence="2 3">
    <name type="scientific">Candidatus Vogelbacteria bacterium CG10_big_fil_rev_8_21_14_0_10_51_16</name>
    <dbReference type="NCBI Taxonomy" id="1975045"/>
    <lineage>
        <taxon>Bacteria</taxon>
        <taxon>Candidatus Vogeliibacteriota</taxon>
    </lineage>
</organism>
<evidence type="ECO:0000256" key="1">
    <source>
        <dbReference type="SAM" id="MobiDB-lite"/>
    </source>
</evidence>
<feature type="compositionally biased region" description="Basic and acidic residues" evidence="1">
    <location>
        <begin position="207"/>
        <end position="218"/>
    </location>
</feature>
<dbReference type="AlphaFoldDB" id="A0A2H0RDE7"/>
<protein>
    <submittedName>
        <fullName evidence="2">Uncharacterized protein</fullName>
    </submittedName>
</protein>
<gene>
    <name evidence="2" type="ORF">COV10_04180</name>
</gene>
<accession>A0A2H0RDE7</accession>
<dbReference type="Proteomes" id="UP000228767">
    <property type="component" value="Unassembled WGS sequence"/>
</dbReference>
<sequence length="263" mass="29425">MLNDCKVLVAGLAEAAACTGPDFLEKVAASGQSPKTRNLSVAIDRDSIRFSSTDHPKATQEALISREPIPDPNMGEEPLLLVLHERNIGEMRKFVCHLDRVVEKFVRLNLPDEVGIEVLLKQGEHPVLLIGTEVCHVPFTLKGRMDYWPITEARAARWEGKRILAREKQVRVVERQRRWLDSSYVELGARPNGASPESPTKIVVPESRPRSHAPDSGFARRYDGKLVITAVRNPPDTLPREERPIATISAMRRMSGRPVGAHR</sequence>
<evidence type="ECO:0000313" key="2">
    <source>
        <dbReference type="EMBL" id="PIR44538.1"/>
    </source>
</evidence>